<evidence type="ECO:0000259" key="4">
    <source>
        <dbReference type="PROSITE" id="PS50102"/>
    </source>
</evidence>
<comment type="caution">
    <text evidence="5">The sequence shown here is derived from an EMBL/GenBank/DDBJ whole genome shotgun (WGS) entry which is preliminary data.</text>
</comment>
<proteinExistence type="predicted"/>
<name>A0A8T2NWT9_9TELE</name>
<dbReference type="SUPFAM" id="SSF54928">
    <property type="entry name" value="RNA-binding domain, RBD"/>
    <property type="match status" value="1"/>
</dbReference>
<dbReference type="EMBL" id="JAFBMS010000031">
    <property type="protein sequence ID" value="KAG9341918.1"/>
    <property type="molecule type" value="Genomic_DNA"/>
</dbReference>
<keyword evidence="2 3" id="KW-0694">RNA-binding</keyword>
<keyword evidence="1" id="KW-0677">Repeat</keyword>
<reference evidence="5" key="1">
    <citation type="thesis" date="2021" institute="BYU ScholarsArchive" country="Provo, UT, USA">
        <title>Applications of and Algorithms for Genome Assembly and Genomic Analyses with an Emphasis on Marine Teleosts.</title>
        <authorList>
            <person name="Pickett B.D."/>
        </authorList>
    </citation>
    <scope>NUCLEOTIDE SEQUENCE</scope>
    <source>
        <strain evidence="5">HI-2016</strain>
    </source>
</reference>
<dbReference type="InterPro" id="IPR000504">
    <property type="entry name" value="RRM_dom"/>
</dbReference>
<dbReference type="PANTHER" id="PTHR24012">
    <property type="entry name" value="RNA BINDING PROTEIN"/>
    <property type="match status" value="1"/>
</dbReference>
<keyword evidence="6" id="KW-1185">Reference proteome</keyword>
<dbReference type="Proteomes" id="UP000824540">
    <property type="component" value="Unassembled WGS sequence"/>
</dbReference>
<dbReference type="GO" id="GO:0003723">
    <property type="term" value="F:RNA binding"/>
    <property type="evidence" value="ECO:0007669"/>
    <property type="project" value="UniProtKB-UniRule"/>
</dbReference>
<accession>A0A8T2NWT9</accession>
<feature type="domain" description="RRM" evidence="4">
    <location>
        <begin position="18"/>
        <end position="88"/>
    </location>
</feature>
<evidence type="ECO:0000313" key="6">
    <source>
        <dbReference type="Proteomes" id="UP000824540"/>
    </source>
</evidence>
<dbReference type="FunFam" id="3.30.70.330:FF:000198">
    <property type="entry name" value="CUGBP Elav-like family member 6 isoform X3"/>
    <property type="match status" value="1"/>
</dbReference>
<evidence type="ECO:0000256" key="1">
    <source>
        <dbReference type="ARBA" id="ARBA00022737"/>
    </source>
</evidence>
<dbReference type="OrthoDB" id="410044at2759"/>
<dbReference type="AlphaFoldDB" id="A0A8T2NWT9"/>
<protein>
    <recommendedName>
        <fullName evidence="4">RRM domain-containing protein</fullName>
    </recommendedName>
</protein>
<evidence type="ECO:0000256" key="2">
    <source>
        <dbReference type="ARBA" id="ARBA00022884"/>
    </source>
</evidence>
<evidence type="ECO:0000313" key="5">
    <source>
        <dbReference type="EMBL" id="KAG9341918.1"/>
    </source>
</evidence>
<dbReference type="InterPro" id="IPR035979">
    <property type="entry name" value="RBD_domain_sf"/>
</dbReference>
<organism evidence="5 6">
    <name type="scientific">Albula glossodonta</name>
    <name type="common">roundjaw bonefish</name>
    <dbReference type="NCBI Taxonomy" id="121402"/>
    <lineage>
        <taxon>Eukaryota</taxon>
        <taxon>Metazoa</taxon>
        <taxon>Chordata</taxon>
        <taxon>Craniata</taxon>
        <taxon>Vertebrata</taxon>
        <taxon>Euteleostomi</taxon>
        <taxon>Actinopterygii</taxon>
        <taxon>Neopterygii</taxon>
        <taxon>Teleostei</taxon>
        <taxon>Albuliformes</taxon>
        <taxon>Albulidae</taxon>
        <taxon>Albula</taxon>
    </lineage>
</organism>
<dbReference type="InterPro" id="IPR012677">
    <property type="entry name" value="Nucleotide-bd_a/b_plait_sf"/>
</dbReference>
<gene>
    <name evidence="5" type="ORF">JZ751_018235</name>
</gene>
<evidence type="ECO:0000256" key="3">
    <source>
        <dbReference type="PROSITE-ProRule" id="PRU00176"/>
    </source>
</evidence>
<dbReference type="Gene3D" id="3.30.70.330">
    <property type="match status" value="1"/>
</dbReference>
<dbReference type="Pfam" id="PF00076">
    <property type="entry name" value="RRM_1"/>
    <property type="match status" value="1"/>
</dbReference>
<dbReference type="PROSITE" id="PS50102">
    <property type="entry name" value="RRM"/>
    <property type="match status" value="1"/>
</dbReference>
<sequence>MGFGRYRRRHICRDPEDRKLFVGMLGKQQSEEDVQRLFESFGQIEECTILRGPDGASKGCAFVKFSSHAEAQAAINTLHGGQTMPGREDSALKYQNLGPPWCPDSAKRRWETAVVMSSISPMRLAVVSTGLKSGSPPRGETGVLGHASMNKECRGLSKFLHWNISFEEY</sequence>
<dbReference type="SMART" id="SM00360">
    <property type="entry name" value="RRM"/>
    <property type="match status" value="1"/>
</dbReference>